<comment type="caution">
    <text evidence="3">The sequence shown here is derived from an EMBL/GenBank/DDBJ whole genome shotgun (WGS) entry which is preliminary data.</text>
</comment>
<dbReference type="SUPFAM" id="SSF50084">
    <property type="entry name" value="Myosin S1 fragment, N-terminal domain"/>
    <property type="match status" value="1"/>
</dbReference>
<feature type="non-terminal residue" evidence="3">
    <location>
        <position position="1"/>
    </location>
</feature>
<dbReference type="AlphaFoldDB" id="A0A7L3PUB5"/>
<feature type="non-terminal residue" evidence="3">
    <location>
        <position position="78"/>
    </location>
</feature>
<reference evidence="3 4" key="1">
    <citation type="submission" date="2019-09" db="EMBL/GenBank/DDBJ databases">
        <title>Bird 10,000 Genomes (B10K) Project - Family phase.</title>
        <authorList>
            <person name="Zhang G."/>
        </authorList>
    </citation>
    <scope>NUCLEOTIDE SEQUENCE [LARGE SCALE GENOMIC DNA]</scope>
    <source>
        <strain evidence="3">OUT-0059</strain>
        <tissue evidence="3">Muscle</tissue>
    </source>
</reference>
<evidence type="ECO:0000256" key="1">
    <source>
        <dbReference type="ARBA" id="ARBA00022741"/>
    </source>
</evidence>
<dbReference type="InterPro" id="IPR036961">
    <property type="entry name" value="Kinesin_motor_dom_sf"/>
</dbReference>
<dbReference type="Proteomes" id="UP000551443">
    <property type="component" value="Unassembled WGS sequence"/>
</dbReference>
<gene>
    <name evidence="3" type="primary">Myo5b_4</name>
    <name evidence="3" type="ORF">XIPELE_R11041</name>
</gene>
<sequence>PQGAWVWIPGHAEVWREAEITRGYKEGDAVLHLCLDDGSALAYPTELQLPPLCNPDCLSGANDLVALSHLHEPAVLHS</sequence>
<keyword evidence="2" id="KW-0067">ATP-binding</keyword>
<evidence type="ECO:0000256" key="2">
    <source>
        <dbReference type="ARBA" id="ARBA00022840"/>
    </source>
</evidence>
<name>A0A7L3PUB5_9DEND</name>
<organism evidence="3 4">
    <name type="scientific">Xiphorhynchus elegans</name>
    <name type="common">elegant woodcreeper</name>
    <dbReference type="NCBI Taxonomy" id="269412"/>
    <lineage>
        <taxon>Eukaryota</taxon>
        <taxon>Metazoa</taxon>
        <taxon>Chordata</taxon>
        <taxon>Craniata</taxon>
        <taxon>Vertebrata</taxon>
        <taxon>Euteleostomi</taxon>
        <taxon>Archelosauria</taxon>
        <taxon>Archosauria</taxon>
        <taxon>Dinosauria</taxon>
        <taxon>Saurischia</taxon>
        <taxon>Theropoda</taxon>
        <taxon>Coelurosauria</taxon>
        <taxon>Aves</taxon>
        <taxon>Neognathae</taxon>
        <taxon>Neoaves</taxon>
        <taxon>Telluraves</taxon>
        <taxon>Australaves</taxon>
        <taxon>Passeriformes</taxon>
        <taxon>Dendrocolaptidae</taxon>
        <taxon>Xiphorhynchus</taxon>
    </lineage>
</organism>
<dbReference type="GO" id="GO:0005524">
    <property type="term" value="F:ATP binding"/>
    <property type="evidence" value="ECO:0007669"/>
    <property type="project" value="UniProtKB-KW"/>
</dbReference>
<evidence type="ECO:0000313" key="3">
    <source>
        <dbReference type="EMBL" id="NXU94072.1"/>
    </source>
</evidence>
<protein>
    <submittedName>
        <fullName evidence="3">MYO5B protein</fullName>
    </submittedName>
</protein>
<accession>A0A7L3PUB5</accession>
<dbReference type="Gene3D" id="3.40.850.10">
    <property type="entry name" value="Kinesin motor domain"/>
    <property type="match status" value="1"/>
</dbReference>
<keyword evidence="4" id="KW-1185">Reference proteome</keyword>
<proteinExistence type="predicted"/>
<dbReference type="EMBL" id="VZUH01086136">
    <property type="protein sequence ID" value="NXU94072.1"/>
    <property type="molecule type" value="Genomic_DNA"/>
</dbReference>
<keyword evidence="1" id="KW-0547">Nucleotide-binding</keyword>
<evidence type="ECO:0000313" key="4">
    <source>
        <dbReference type="Proteomes" id="UP000551443"/>
    </source>
</evidence>